<feature type="compositionally biased region" description="Polar residues" evidence="1">
    <location>
        <begin position="41"/>
        <end position="57"/>
    </location>
</feature>
<dbReference type="Pfam" id="PF13511">
    <property type="entry name" value="DUF4124"/>
    <property type="match status" value="1"/>
</dbReference>
<keyword evidence="2" id="KW-0732">Signal</keyword>
<evidence type="ECO:0000256" key="2">
    <source>
        <dbReference type="SAM" id="SignalP"/>
    </source>
</evidence>
<proteinExistence type="predicted"/>
<name>A0ABR4W9G7_9GAMM</name>
<sequence length="153" mass="17301">MNKFSLLLGSLLLILASASSAAKFYKWVDDQGVTHYGANPPQGTTSSEVNTRANASSDQDRELEALDARRNARENAKEEAAKAAEEETRLKSEPDELAQERCEQHRKNLETLKNKPIVRRKNPETGEMEVLDQEEREKMIKNSQKALENCTRN</sequence>
<evidence type="ECO:0000256" key="1">
    <source>
        <dbReference type="SAM" id="MobiDB-lite"/>
    </source>
</evidence>
<organism evidence="4 5">
    <name type="scientific">Alcanivorax jadensis T9</name>
    <dbReference type="NCBI Taxonomy" id="1177181"/>
    <lineage>
        <taxon>Bacteria</taxon>
        <taxon>Pseudomonadati</taxon>
        <taxon>Pseudomonadota</taxon>
        <taxon>Gammaproteobacteria</taxon>
        <taxon>Oceanospirillales</taxon>
        <taxon>Alcanivoracaceae</taxon>
        <taxon>Alcanivorax</taxon>
    </lineage>
</organism>
<dbReference type="InterPro" id="IPR025392">
    <property type="entry name" value="DUF4124"/>
</dbReference>
<evidence type="ECO:0000259" key="3">
    <source>
        <dbReference type="Pfam" id="PF13511"/>
    </source>
</evidence>
<dbReference type="RefSeq" id="WP_035250065.1">
    <property type="nucleotide sequence ID" value="NZ_ARXU01000015.1"/>
</dbReference>
<evidence type="ECO:0000313" key="5">
    <source>
        <dbReference type="Proteomes" id="UP000029443"/>
    </source>
</evidence>
<gene>
    <name evidence="4" type="ORF">T9A_03006</name>
</gene>
<evidence type="ECO:0000313" key="4">
    <source>
        <dbReference type="EMBL" id="KGD60050.1"/>
    </source>
</evidence>
<comment type="caution">
    <text evidence="4">The sequence shown here is derived from an EMBL/GenBank/DDBJ whole genome shotgun (WGS) entry which is preliminary data.</text>
</comment>
<feature type="chain" id="PRO_5045635022" description="DUF4124 domain-containing protein" evidence="2">
    <location>
        <begin position="22"/>
        <end position="153"/>
    </location>
</feature>
<dbReference type="EMBL" id="ARXU01000015">
    <property type="protein sequence ID" value="KGD60050.1"/>
    <property type="molecule type" value="Genomic_DNA"/>
</dbReference>
<feature type="region of interest" description="Disordered" evidence="1">
    <location>
        <begin position="37"/>
        <end position="100"/>
    </location>
</feature>
<dbReference type="Proteomes" id="UP000029443">
    <property type="component" value="Unassembled WGS sequence"/>
</dbReference>
<feature type="domain" description="DUF4124" evidence="3">
    <location>
        <begin position="11"/>
        <end position="59"/>
    </location>
</feature>
<reference evidence="4 5" key="1">
    <citation type="submission" date="2012-09" db="EMBL/GenBank/DDBJ databases">
        <title>Genome Sequence of alkane-degrading Bacterium Alcanivorax jadensis T9.</title>
        <authorList>
            <person name="Lai Q."/>
            <person name="Shao Z."/>
        </authorList>
    </citation>
    <scope>NUCLEOTIDE SEQUENCE [LARGE SCALE GENOMIC DNA]</scope>
    <source>
        <strain evidence="4 5">T9</strain>
    </source>
</reference>
<accession>A0ABR4W9G7</accession>
<protein>
    <recommendedName>
        <fullName evidence="3">DUF4124 domain-containing protein</fullName>
    </recommendedName>
</protein>
<feature type="compositionally biased region" description="Basic and acidic residues" evidence="1">
    <location>
        <begin position="58"/>
        <end position="100"/>
    </location>
</feature>
<feature type="signal peptide" evidence="2">
    <location>
        <begin position="1"/>
        <end position="21"/>
    </location>
</feature>
<keyword evidence="5" id="KW-1185">Reference proteome</keyword>